<proteinExistence type="predicted"/>
<evidence type="ECO:0008006" key="2">
    <source>
        <dbReference type="Google" id="ProtNLM"/>
    </source>
</evidence>
<dbReference type="EMBL" id="VSSQ01000338">
    <property type="protein sequence ID" value="MPL91750.1"/>
    <property type="molecule type" value="Genomic_DNA"/>
</dbReference>
<name>A0A644VKN8_9ZZZZ</name>
<dbReference type="SUPFAM" id="SSF51126">
    <property type="entry name" value="Pectin lyase-like"/>
    <property type="match status" value="1"/>
</dbReference>
<dbReference type="AlphaFoldDB" id="A0A644VKN8"/>
<accession>A0A644VKN8</accession>
<protein>
    <recommendedName>
        <fullName evidence="2">Right handed beta helix domain-containing protein</fullName>
    </recommendedName>
</protein>
<evidence type="ECO:0000313" key="1">
    <source>
        <dbReference type="EMBL" id="MPL91750.1"/>
    </source>
</evidence>
<dbReference type="InterPro" id="IPR011050">
    <property type="entry name" value="Pectin_lyase_fold/virulence"/>
</dbReference>
<reference evidence="1" key="1">
    <citation type="submission" date="2019-08" db="EMBL/GenBank/DDBJ databases">
        <authorList>
            <person name="Kucharzyk K."/>
            <person name="Murdoch R.W."/>
            <person name="Higgins S."/>
            <person name="Loffler F."/>
        </authorList>
    </citation>
    <scope>NUCLEOTIDE SEQUENCE</scope>
</reference>
<comment type="caution">
    <text evidence="1">The sequence shown here is derived from an EMBL/GenBank/DDBJ whole genome shotgun (WGS) entry which is preliminary data.</text>
</comment>
<sequence length="395" mass="44726">MRIEVNEGYGVAEHIYLRNLHIHHIRGMNGHLRLPKRTGGIGFAVVSAKNGEARFNDILVEGCLIHDCSNQGIITECVSGDRFYPQTPEWNRMRITNARIKNNTLYNIAKNAMIIRLFDGGLVENNVCFNTANGISGNTIFSCVSDGTVFQFNEGFLNNSPSADGSMYDADLRSPNTYWQYSYSHDNAHGLFWNCTVQNDSNIVCRYNISKNDKGIIFCVNYPVNSISIYNNTVYIPAHLSPVIISERNRGSSKTGPNTRTYSFKNNIIYNLSPNAIYHWNKMKDRYFRTFMANSFYGIHPENEPDDPRKILLDPKFINPAVDSFHALEVTDGFRLQADSPCINAGVEIENNGGRDHWGNPLYNNRPDIGTHEYQSHFSLHEVLSDGTDLSMKTN</sequence>
<dbReference type="Gene3D" id="2.160.20.10">
    <property type="entry name" value="Single-stranded right-handed beta-helix, Pectin lyase-like"/>
    <property type="match status" value="1"/>
</dbReference>
<gene>
    <name evidence="1" type="ORF">SDC9_37827</name>
</gene>
<organism evidence="1">
    <name type="scientific">bioreactor metagenome</name>
    <dbReference type="NCBI Taxonomy" id="1076179"/>
    <lineage>
        <taxon>unclassified sequences</taxon>
        <taxon>metagenomes</taxon>
        <taxon>ecological metagenomes</taxon>
    </lineage>
</organism>
<dbReference type="InterPro" id="IPR012334">
    <property type="entry name" value="Pectin_lyas_fold"/>
</dbReference>